<reference evidence="4 5" key="1">
    <citation type="submission" date="2020-08" db="EMBL/GenBank/DDBJ databases">
        <title>Genome Sequencing of Nocardia wallacei strain FMUON74 and assembly.</title>
        <authorList>
            <person name="Toyokawa M."/>
            <person name="Uesaka K."/>
        </authorList>
    </citation>
    <scope>NUCLEOTIDE SEQUENCE [LARGE SCALE GENOMIC DNA]</scope>
    <source>
        <strain evidence="4 5">FMUON74</strain>
    </source>
</reference>
<dbReference type="Proteomes" id="UP000516173">
    <property type="component" value="Chromosome"/>
</dbReference>
<dbReference type="PANTHER" id="PTHR43046">
    <property type="entry name" value="GDP-MANNOSE MANNOSYL HYDROLASE"/>
    <property type="match status" value="1"/>
</dbReference>
<dbReference type="InterPro" id="IPR000086">
    <property type="entry name" value="NUDIX_hydrolase_dom"/>
</dbReference>
<dbReference type="AlphaFoldDB" id="A0A7G1KIZ6"/>
<keyword evidence="5" id="KW-1185">Reference proteome</keyword>
<accession>A0A7G1KIZ6</accession>
<dbReference type="GeneID" id="80345772"/>
<feature type="domain" description="Nudix hydrolase" evidence="3">
    <location>
        <begin position="15"/>
        <end position="148"/>
    </location>
</feature>
<dbReference type="Pfam" id="PF00293">
    <property type="entry name" value="NUDIX"/>
    <property type="match status" value="1"/>
</dbReference>
<sequence length="157" mass="17539">MSRVEYYDDPNAPQPNSIVVAATAFVRDADNRVLLIQRSDNGLWAIPGGAQDFGEYITETAVRETREETGIDIEVTCLVGIYSDPRHIMAYSDGEVRQQFSICFKAHPTGTDTLKPSPESPNVRWTSRNELATLPIHPSIRLRINHGYATLPHPYIG</sequence>
<dbReference type="GO" id="GO:0016787">
    <property type="term" value="F:hydrolase activity"/>
    <property type="evidence" value="ECO:0007669"/>
    <property type="project" value="UniProtKB-KW"/>
</dbReference>
<dbReference type="PROSITE" id="PS51462">
    <property type="entry name" value="NUDIX"/>
    <property type="match status" value="1"/>
</dbReference>
<organism evidence="4 5">
    <name type="scientific">Nocardia wallacei</name>
    <dbReference type="NCBI Taxonomy" id="480035"/>
    <lineage>
        <taxon>Bacteria</taxon>
        <taxon>Bacillati</taxon>
        <taxon>Actinomycetota</taxon>
        <taxon>Actinomycetes</taxon>
        <taxon>Mycobacteriales</taxon>
        <taxon>Nocardiaceae</taxon>
        <taxon>Nocardia</taxon>
    </lineage>
</organism>
<dbReference type="PROSITE" id="PS00893">
    <property type="entry name" value="NUDIX_BOX"/>
    <property type="match status" value="1"/>
</dbReference>
<evidence type="ECO:0000313" key="4">
    <source>
        <dbReference type="EMBL" id="BCK53394.1"/>
    </source>
</evidence>
<gene>
    <name evidence="4" type="ORF">NWFMUON74_11660</name>
</gene>
<evidence type="ECO:0000313" key="5">
    <source>
        <dbReference type="Proteomes" id="UP000516173"/>
    </source>
</evidence>
<keyword evidence="2 4" id="KW-0378">Hydrolase</keyword>
<dbReference type="SUPFAM" id="SSF55811">
    <property type="entry name" value="Nudix"/>
    <property type="match status" value="1"/>
</dbReference>
<dbReference type="EMBL" id="AP023396">
    <property type="protein sequence ID" value="BCK53394.1"/>
    <property type="molecule type" value="Genomic_DNA"/>
</dbReference>
<dbReference type="PANTHER" id="PTHR43046:SF16">
    <property type="entry name" value="ADP-RIBOSE PYROPHOSPHATASE YJHB-RELATED"/>
    <property type="match status" value="1"/>
</dbReference>
<proteinExistence type="predicted"/>
<evidence type="ECO:0000259" key="3">
    <source>
        <dbReference type="PROSITE" id="PS51462"/>
    </source>
</evidence>
<name>A0A7G1KIZ6_9NOCA</name>
<dbReference type="RefSeq" id="WP_187686946.1">
    <property type="nucleotide sequence ID" value="NZ_AP023396.1"/>
</dbReference>
<dbReference type="Gene3D" id="3.90.79.10">
    <property type="entry name" value="Nucleoside Triphosphate Pyrophosphohydrolase"/>
    <property type="match status" value="1"/>
</dbReference>
<comment type="cofactor">
    <cofactor evidence="1">
        <name>Mg(2+)</name>
        <dbReference type="ChEBI" id="CHEBI:18420"/>
    </cofactor>
</comment>
<dbReference type="CDD" id="cd02883">
    <property type="entry name" value="NUDIX_Hydrolase"/>
    <property type="match status" value="1"/>
</dbReference>
<evidence type="ECO:0000256" key="1">
    <source>
        <dbReference type="ARBA" id="ARBA00001946"/>
    </source>
</evidence>
<dbReference type="InterPro" id="IPR015797">
    <property type="entry name" value="NUDIX_hydrolase-like_dom_sf"/>
</dbReference>
<evidence type="ECO:0000256" key="2">
    <source>
        <dbReference type="ARBA" id="ARBA00022801"/>
    </source>
</evidence>
<dbReference type="KEGG" id="nwl:NWFMUON74_11660"/>
<protein>
    <submittedName>
        <fullName evidence="4">NUDIX hydrolase</fullName>
    </submittedName>
</protein>
<dbReference type="InterPro" id="IPR020084">
    <property type="entry name" value="NUDIX_hydrolase_CS"/>
</dbReference>